<dbReference type="AlphaFoldDB" id="A0A7W6CK90"/>
<gene>
    <name evidence="4" type="ORF">GGR38_002232</name>
</gene>
<dbReference type="SUPFAM" id="SSF56529">
    <property type="entry name" value="FAH"/>
    <property type="match status" value="1"/>
</dbReference>
<dbReference type="GO" id="GO:0044281">
    <property type="term" value="P:small molecule metabolic process"/>
    <property type="evidence" value="ECO:0007669"/>
    <property type="project" value="UniProtKB-ARBA"/>
</dbReference>
<dbReference type="InterPro" id="IPR011234">
    <property type="entry name" value="Fumarylacetoacetase-like_C"/>
</dbReference>
<reference evidence="4 5" key="1">
    <citation type="submission" date="2020-08" db="EMBL/GenBank/DDBJ databases">
        <title>Genomic Encyclopedia of Type Strains, Phase IV (KMG-IV): sequencing the most valuable type-strain genomes for metagenomic binning, comparative biology and taxonomic classification.</title>
        <authorList>
            <person name="Goeker M."/>
        </authorList>
    </citation>
    <scope>NUCLEOTIDE SEQUENCE [LARGE SCALE GENOMIC DNA]</scope>
    <source>
        <strain evidence="4 5">DSM 27057</strain>
    </source>
</reference>
<keyword evidence="5" id="KW-1185">Reference proteome</keyword>
<sequence length="323" mass="35682">MKLVLFTQNNGPAHAGILTEAGVIDASAVAPDGHDPQATMANLIARYDEIRPALLALEASAPALPLASVRLLAPLPRPGKIVNCIANYWENAQREARPLNMFIKNADAVIGPNDTVVLPEFTEPYAFMHEAELALVFKGPSKMVRREGWRSAIFGYTCLIDVTARESGRRTWRNNSWMGKSFDTFAPIGPCIVTADEIEDPNDLWVQFWNDDQLRHNYSTDDMEHTVPEIVEFITTIMTMNDGDVVACGTNHEGLGFIQDGETLRIKIHGIGEFSVGVRDPLGRSWERGVYMGEGSTNHEAVRRNRPDAVLREASVPGVETQA</sequence>
<dbReference type="InterPro" id="IPR051121">
    <property type="entry name" value="FAH"/>
</dbReference>
<feature type="domain" description="Fumarylacetoacetase-like C-terminal" evidence="3">
    <location>
        <begin position="96"/>
        <end position="277"/>
    </location>
</feature>
<evidence type="ECO:0000256" key="1">
    <source>
        <dbReference type="ARBA" id="ARBA00010211"/>
    </source>
</evidence>
<dbReference type="GO" id="GO:0046872">
    <property type="term" value="F:metal ion binding"/>
    <property type="evidence" value="ECO:0007669"/>
    <property type="project" value="UniProtKB-KW"/>
</dbReference>
<evidence type="ECO:0000256" key="2">
    <source>
        <dbReference type="ARBA" id="ARBA00022723"/>
    </source>
</evidence>
<dbReference type="GO" id="GO:0003824">
    <property type="term" value="F:catalytic activity"/>
    <property type="evidence" value="ECO:0007669"/>
    <property type="project" value="InterPro"/>
</dbReference>
<comment type="caution">
    <text evidence="4">The sequence shown here is derived from an EMBL/GenBank/DDBJ whole genome shotgun (WGS) entry which is preliminary data.</text>
</comment>
<name>A0A7W6CK90_9SPHN</name>
<organism evidence="4 5">
    <name type="scientific">Novosphingobium sediminicola</name>
    <dbReference type="NCBI Taxonomy" id="563162"/>
    <lineage>
        <taxon>Bacteria</taxon>
        <taxon>Pseudomonadati</taxon>
        <taxon>Pseudomonadota</taxon>
        <taxon>Alphaproteobacteria</taxon>
        <taxon>Sphingomonadales</taxon>
        <taxon>Sphingomonadaceae</taxon>
        <taxon>Novosphingobium</taxon>
    </lineage>
</organism>
<dbReference type="InterPro" id="IPR036663">
    <property type="entry name" value="Fumarylacetoacetase_C_sf"/>
</dbReference>
<dbReference type="Gene3D" id="3.90.850.10">
    <property type="entry name" value="Fumarylacetoacetase-like, C-terminal domain"/>
    <property type="match status" value="1"/>
</dbReference>
<protein>
    <submittedName>
        <fullName evidence="4">2-keto-4-pentenoate hydratase/2-oxohepta-3-ene-1,7-dioic acid hydratase in catechol pathway</fullName>
    </submittedName>
</protein>
<comment type="similarity">
    <text evidence="1">Belongs to the FAH family.</text>
</comment>
<evidence type="ECO:0000313" key="4">
    <source>
        <dbReference type="EMBL" id="MBB3955280.1"/>
    </source>
</evidence>
<accession>A0A7W6CK90</accession>
<dbReference type="EMBL" id="JACIDX010000007">
    <property type="protein sequence ID" value="MBB3955280.1"/>
    <property type="molecule type" value="Genomic_DNA"/>
</dbReference>
<dbReference type="RefSeq" id="WP_183625427.1">
    <property type="nucleotide sequence ID" value="NZ_JACIDX010000007.1"/>
</dbReference>
<dbReference type="PANTHER" id="PTHR42796:SF4">
    <property type="entry name" value="FUMARYLACETOACETATE HYDROLASE DOMAIN-CONTAINING PROTEIN 2A"/>
    <property type="match status" value="1"/>
</dbReference>
<evidence type="ECO:0000259" key="3">
    <source>
        <dbReference type="Pfam" id="PF01557"/>
    </source>
</evidence>
<dbReference type="Pfam" id="PF01557">
    <property type="entry name" value="FAA_hydrolase"/>
    <property type="match status" value="1"/>
</dbReference>
<proteinExistence type="inferred from homology"/>
<keyword evidence="2" id="KW-0479">Metal-binding</keyword>
<dbReference type="PANTHER" id="PTHR42796">
    <property type="entry name" value="FUMARYLACETOACETATE HYDROLASE DOMAIN-CONTAINING PROTEIN 2A-RELATED"/>
    <property type="match status" value="1"/>
</dbReference>
<dbReference type="Proteomes" id="UP000548867">
    <property type="component" value="Unassembled WGS sequence"/>
</dbReference>
<evidence type="ECO:0000313" key="5">
    <source>
        <dbReference type="Proteomes" id="UP000548867"/>
    </source>
</evidence>